<keyword evidence="2" id="KW-1003">Cell membrane</keyword>
<evidence type="ECO:0000259" key="4">
    <source>
        <dbReference type="Pfam" id="PF20684"/>
    </source>
</evidence>
<feature type="domain" description="Rhodopsin" evidence="4">
    <location>
        <begin position="29"/>
        <end position="260"/>
    </location>
</feature>
<feature type="transmembrane region" description="Helical" evidence="3">
    <location>
        <begin position="585"/>
        <end position="615"/>
    </location>
</feature>
<feature type="transmembrane region" description="Helical" evidence="3">
    <location>
        <begin position="753"/>
        <end position="772"/>
    </location>
</feature>
<feature type="transmembrane region" description="Helical" evidence="3">
    <location>
        <begin position="104"/>
        <end position="126"/>
    </location>
</feature>
<dbReference type="InterPro" id="IPR049326">
    <property type="entry name" value="Rhodopsin_dom_fungi"/>
</dbReference>
<keyword evidence="3" id="KW-1133">Transmembrane helix</keyword>
<keyword evidence="6" id="KW-1185">Reference proteome</keyword>
<dbReference type="InterPro" id="IPR050375">
    <property type="entry name" value="MFS_TsgA-like"/>
</dbReference>
<feature type="transmembrane region" description="Helical" evidence="3">
    <location>
        <begin position="635"/>
        <end position="655"/>
    </location>
</feature>
<dbReference type="AlphaFoldDB" id="A0A1V6ZB77"/>
<dbReference type="EMBL" id="MOOB01000001">
    <property type="protein sequence ID" value="OQE96702.1"/>
    <property type="molecule type" value="Genomic_DNA"/>
</dbReference>
<feature type="transmembrane region" description="Helical" evidence="3">
    <location>
        <begin position="152"/>
        <end position="173"/>
    </location>
</feature>
<keyword evidence="3" id="KW-0472">Membrane</keyword>
<evidence type="ECO:0000313" key="5">
    <source>
        <dbReference type="EMBL" id="OQE96702.1"/>
    </source>
</evidence>
<evidence type="ECO:0000256" key="3">
    <source>
        <dbReference type="SAM" id="Phobius"/>
    </source>
</evidence>
<protein>
    <recommendedName>
        <fullName evidence="4">Rhodopsin domain-containing protein</fullName>
    </recommendedName>
</protein>
<dbReference type="GO" id="GO:0005886">
    <property type="term" value="C:plasma membrane"/>
    <property type="evidence" value="ECO:0007669"/>
    <property type="project" value="UniProtKB-SubCell"/>
</dbReference>
<keyword evidence="3" id="KW-0812">Transmembrane</keyword>
<dbReference type="STRING" id="60175.A0A1V6ZB77"/>
<feature type="transmembrane region" description="Helical" evidence="3">
    <location>
        <begin position="662"/>
        <end position="680"/>
    </location>
</feature>
<dbReference type="Proteomes" id="UP000191691">
    <property type="component" value="Unassembled WGS sequence"/>
</dbReference>
<feature type="transmembrane region" description="Helical" evidence="3">
    <location>
        <begin position="686"/>
        <end position="708"/>
    </location>
</feature>
<organism evidence="5 6">
    <name type="scientific">Penicillium nalgiovense</name>
    <dbReference type="NCBI Taxonomy" id="60175"/>
    <lineage>
        <taxon>Eukaryota</taxon>
        <taxon>Fungi</taxon>
        <taxon>Dikarya</taxon>
        <taxon>Ascomycota</taxon>
        <taxon>Pezizomycotina</taxon>
        <taxon>Eurotiomycetes</taxon>
        <taxon>Eurotiomycetidae</taxon>
        <taxon>Eurotiales</taxon>
        <taxon>Aspergillaceae</taxon>
        <taxon>Penicillium</taxon>
    </lineage>
</organism>
<evidence type="ECO:0000256" key="1">
    <source>
        <dbReference type="ARBA" id="ARBA00004429"/>
    </source>
</evidence>
<feature type="transmembrane region" description="Helical" evidence="3">
    <location>
        <begin position="720"/>
        <end position="741"/>
    </location>
</feature>
<dbReference type="Gene3D" id="1.20.1250.20">
    <property type="entry name" value="MFS general substrate transporter like domains"/>
    <property type="match status" value="1"/>
</dbReference>
<proteinExistence type="predicted"/>
<feature type="transmembrane region" description="Helical" evidence="3">
    <location>
        <begin position="435"/>
        <end position="452"/>
    </location>
</feature>
<comment type="subcellular location">
    <subcellularLocation>
        <location evidence="1">Cell inner membrane</location>
        <topology evidence="1">Multi-pass membrane protein</topology>
    </subcellularLocation>
</comment>
<feature type="transmembrane region" description="Helical" evidence="3">
    <location>
        <begin position="403"/>
        <end position="428"/>
    </location>
</feature>
<dbReference type="SUPFAM" id="SSF103473">
    <property type="entry name" value="MFS general substrate transporter"/>
    <property type="match status" value="1"/>
</dbReference>
<dbReference type="PANTHER" id="PTHR43702">
    <property type="entry name" value="L-FUCOSE-PROTON SYMPORTER"/>
    <property type="match status" value="1"/>
</dbReference>
<comment type="caution">
    <text evidence="5">The sequence shown here is derived from an EMBL/GenBank/DDBJ whole genome shotgun (WGS) entry which is preliminary data.</text>
</comment>
<feature type="transmembrane region" description="Helical" evidence="3">
    <location>
        <begin position="371"/>
        <end position="391"/>
    </location>
</feature>
<accession>A0A1V6ZB77</accession>
<sequence>MPVKLQSVSAYTNDDYCSYVSNWPEQNSFVAWILALGMSFVVAFCAFKGLGLPKDDIPAAWVRPLLKARYAGIVLYNPALNLTKTSILLLYIDIARRSQTFLYIGSYATLIVVLVGGVVFTFLTAFQCRPVQAVYNPAINSPSCIPVETIDLAIVPVNVATGLAILVLPIPVLTTLRIPLGQKIIALLVLVLGVIVIIVIDVVRTYYLQLAAINLRQIDIRVPVSLDFLYTASLTALWSTVEVNMAIAGACIPTLLPLIKQLIPKFKLSCGQGSSSRQTSRPSSAQADGTDADSFHLTELRCHQSSSTSLQAENQEQLQPQIGPMSARTVRHMEEAQSLYQRSDVFAFSRSTRCEQPSCMLDMLGTESVKYCALIAILLFLEGFIIALLSSVNGNMALVENEIQAIGITSATYGGGACIVPFLGYWLLHHVGFNITFVSALGLLCIGTLITWPSGAVGSYPGLIVANVVAGTAVTLLDMSTIAFLTLCGPTQYAEIRVLMGLGFGYCGSALSFLLSEKLFFAHVDNARGVVYIQWTYLAVALAMVLLGLFYYYIPLPTASDVELQRRVNMLWIDPSVKLFSKLPVVFGTLALGALAEFFSTASLTGIRTFLGALLGSASTRTRTTPPLTILDLNIALSGIYAGSHFILSFLCVFIQPRIILLLLYACGVTFSALILWLDFSSAKTLEYIVLFFAIPLGPIPSLTYALALRGMGSWTTLGASVLEGSGALGPAIYPWIMWALIQAHSHSIQSSFRVVFAAFVTGTVFPLYLVLVRAGLPRVRYPVWSTLTLSGGYPAHSQ</sequence>
<gene>
    <name evidence="5" type="ORF">PENNAL_c0001G02366</name>
</gene>
<feature type="transmembrane region" description="Helical" evidence="3">
    <location>
        <begin position="498"/>
        <end position="515"/>
    </location>
</feature>
<reference evidence="6" key="1">
    <citation type="journal article" date="2017" name="Nat. Microbiol.">
        <title>Global analysis of biosynthetic gene clusters reveals vast potential of secondary metabolite production in Penicillium species.</title>
        <authorList>
            <person name="Nielsen J.C."/>
            <person name="Grijseels S."/>
            <person name="Prigent S."/>
            <person name="Ji B."/>
            <person name="Dainat J."/>
            <person name="Nielsen K.F."/>
            <person name="Frisvad J.C."/>
            <person name="Workman M."/>
            <person name="Nielsen J."/>
        </authorList>
    </citation>
    <scope>NUCLEOTIDE SEQUENCE [LARGE SCALE GENOMIC DNA]</scope>
    <source>
        <strain evidence="6">IBT 13039</strain>
    </source>
</reference>
<feature type="transmembrane region" description="Helical" evidence="3">
    <location>
        <begin position="70"/>
        <end position="92"/>
    </location>
</feature>
<feature type="transmembrane region" description="Helical" evidence="3">
    <location>
        <begin position="29"/>
        <end position="50"/>
    </location>
</feature>
<evidence type="ECO:0000256" key="2">
    <source>
        <dbReference type="ARBA" id="ARBA00022475"/>
    </source>
</evidence>
<feature type="transmembrane region" description="Helical" evidence="3">
    <location>
        <begin position="535"/>
        <end position="554"/>
    </location>
</feature>
<dbReference type="Pfam" id="PF20684">
    <property type="entry name" value="Fung_rhodopsin"/>
    <property type="match status" value="1"/>
</dbReference>
<feature type="transmembrane region" description="Helical" evidence="3">
    <location>
        <begin position="185"/>
        <end position="208"/>
    </location>
</feature>
<dbReference type="PANTHER" id="PTHR43702:SF13">
    <property type="entry name" value="MONOSACCHARIDE TRANSPORTER, PUTATIVE (AFU_ORTHOLOGUE AFUA_4G06630)-RELATED"/>
    <property type="match status" value="1"/>
</dbReference>
<evidence type="ECO:0000313" key="6">
    <source>
        <dbReference type="Proteomes" id="UP000191691"/>
    </source>
</evidence>
<dbReference type="InterPro" id="IPR036259">
    <property type="entry name" value="MFS_trans_sf"/>
</dbReference>
<feature type="transmembrane region" description="Helical" evidence="3">
    <location>
        <begin position="464"/>
        <end position="486"/>
    </location>
</feature>
<name>A0A1V6ZB77_PENNA</name>